<keyword evidence="3" id="KW-0804">Transcription</keyword>
<dbReference type="PANTHER" id="PTHR30146">
    <property type="entry name" value="LACI-RELATED TRANSCRIPTIONAL REPRESSOR"/>
    <property type="match status" value="1"/>
</dbReference>
<reference evidence="5 6" key="1">
    <citation type="submission" date="2018-06" db="EMBL/GenBank/DDBJ databases">
        <title>Extensive metabolic versatility and redundancy in microbially diverse, dynamic hydrothermal sediments.</title>
        <authorList>
            <person name="Dombrowski N."/>
            <person name="Teske A."/>
            <person name="Baker B.J."/>
        </authorList>
    </citation>
    <scope>NUCLEOTIDE SEQUENCE [LARGE SCALE GENOMIC DNA]</scope>
    <source>
        <strain evidence="5">B19_G9</strain>
    </source>
</reference>
<dbReference type="AlphaFoldDB" id="A0A662DAP1"/>
<dbReference type="PRINTS" id="PR00036">
    <property type="entry name" value="HTHLACI"/>
</dbReference>
<evidence type="ECO:0000313" key="5">
    <source>
        <dbReference type="EMBL" id="RLE11928.1"/>
    </source>
</evidence>
<dbReference type="GO" id="GO:0000976">
    <property type="term" value="F:transcription cis-regulatory region binding"/>
    <property type="evidence" value="ECO:0007669"/>
    <property type="project" value="TreeGrafter"/>
</dbReference>
<feature type="domain" description="HTH lacI-type" evidence="4">
    <location>
        <begin position="10"/>
        <end position="63"/>
    </location>
</feature>
<dbReference type="PROSITE" id="PS00356">
    <property type="entry name" value="HTH_LACI_1"/>
    <property type="match status" value="1"/>
</dbReference>
<dbReference type="GO" id="GO:0003700">
    <property type="term" value="F:DNA-binding transcription factor activity"/>
    <property type="evidence" value="ECO:0007669"/>
    <property type="project" value="TreeGrafter"/>
</dbReference>
<evidence type="ECO:0000259" key="4">
    <source>
        <dbReference type="PROSITE" id="PS50932"/>
    </source>
</evidence>
<accession>A0A662DAP1</accession>
<dbReference type="SMART" id="SM00354">
    <property type="entry name" value="HTH_LACI"/>
    <property type="match status" value="1"/>
</dbReference>
<protein>
    <submittedName>
        <fullName evidence="5">LacI family transcriptional regulator</fullName>
    </submittedName>
</protein>
<dbReference type="Gene3D" id="1.10.260.40">
    <property type="entry name" value="lambda repressor-like DNA-binding domains"/>
    <property type="match status" value="1"/>
</dbReference>
<keyword evidence="2" id="KW-0238">DNA-binding</keyword>
<dbReference type="Pfam" id="PF00356">
    <property type="entry name" value="LacI"/>
    <property type="match status" value="1"/>
</dbReference>
<dbReference type="PANTHER" id="PTHR30146:SF120">
    <property type="entry name" value="ALANINE RACEMASE"/>
    <property type="match status" value="1"/>
</dbReference>
<comment type="caution">
    <text evidence="5">The sequence shown here is derived from an EMBL/GenBank/DDBJ whole genome shotgun (WGS) entry which is preliminary data.</text>
</comment>
<dbReference type="InterPro" id="IPR010982">
    <property type="entry name" value="Lambda_DNA-bd_dom_sf"/>
</dbReference>
<dbReference type="PROSITE" id="PS50932">
    <property type="entry name" value="HTH_LACI_2"/>
    <property type="match status" value="1"/>
</dbReference>
<dbReference type="SUPFAM" id="SSF53822">
    <property type="entry name" value="Periplasmic binding protein-like I"/>
    <property type="match status" value="1"/>
</dbReference>
<dbReference type="Proteomes" id="UP000267654">
    <property type="component" value="Unassembled WGS sequence"/>
</dbReference>
<evidence type="ECO:0000256" key="3">
    <source>
        <dbReference type="ARBA" id="ARBA00023163"/>
    </source>
</evidence>
<organism evidence="5 6">
    <name type="scientific">Aerophobetes bacterium</name>
    <dbReference type="NCBI Taxonomy" id="2030807"/>
    <lineage>
        <taxon>Bacteria</taxon>
        <taxon>Candidatus Aerophobota</taxon>
    </lineage>
</organism>
<proteinExistence type="predicted"/>
<dbReference type="Pfam" id="PF13377">
    <property type="entry name" value="Peripla_BP_3"/>
    <property type="match status" value="1"/>
</dbReference>
<dbReference type="InterPro" id="IPR028082">
    <property type="entry name" value="Peripla_BP_I"/>
</dbReference>
<dbReference type="EMBL" id="QMQB01000201">
    <property type="protein sequence ID" value="RLE11928.1"/>
    <property type="molecule type" value="Genomic_DNA"/>
</dbReference>
<evidence type="ECO:0000256" key="1">
    <source>
        <dbReference type="ARBA" id="ARBA00023015"/>
    </source>
</evidence>
<dbReference type="CDD" id="cd01392">
    <property type="entry name" value="HTH_LacI"/>
    <property type="match status" value="1"/>
</dbReference>
<keyword evidence="1" id="KW-0805">Transcription regulation</keyword>
<name>A0A662DAP1_UNCAE</name>
<evidence type="ECO:0000256" key="2">
    <source>
        <dbReference type="ARBA" id="ARBA00023125"/>
    </source>
</evidence>
<gene>
    <name evidence="5" type="ORF">DRI96_05390</name>
</gene>
<sequence length="336" mass="38049">MRDENSSKNTIEDVARLSGVSKSTVSRVLNNYPNVKEKTRRLVLRAMRQLNYKPNIHARRFASGYSYTISVFLPEIGTQFYGRILKGVEEELDKYGYDPALFPLLSRERLKRFSNPNAAAYQSDGFLFVSLDPEKLYHLSHFPLSRPIVLADGYSDKFDCVYVDNRLGGYLAGKYLCSFPGEFFVVLNREFEFPLSTRVFLERLDGFKTALKEKGIKLLQRNIISVDFSLGGGQIAARDILQTAGSSLNIFAICDLLALGVVEEVRRAGLSLKNEVRVIGFDDQPWAKDYGITTLHQPIEEMGKMAAHFLMERIRGYKGVARAISYKPELIKRSSA</sequence>
<evidence type="ECO:0000313" key="6">
    <source>
        <dbReference type="Proteomes" id="UP000267654"/>
    </source>
</evidence>
<dbReference type="InterPro" id="IPR000843">
    <property type="entry name" value="HTH_LacI"/>
</dbReference>
<dbReference type="InterPro" id="IPR046335">
    <property type="entry name" value="LacI/GalR-like_sensor"/>
</dbReference>
<dbReference type="Gene3D" id="3.40.50.2300">
    <property type="match status" value="2"/>
</dbReference>
<dbReference type="SUPFAM" id="SSF47413">
    <property type="entry name" value="lambda repressor-like DNA-binding domains"/>
    <property type="match status" value="1"/>
</dbReference>